<proteinExistence type="predicted"/>
<accession>A0ABR1B4W9</accession>
<gene>
    <name evidence="1" type="ORF">RUM44_000230</name>
</gene>
<evidence type="ECO:0000313" key="2">
    <source>
        <dbReference type="Proteomes" id="UP001359485"/>
    </source>
</evidence>
<keyword evidence="2" id="KW-1185">Reference proteome</keyword>
<evidence type="ECO:0000313" key="1">
    <source>
        <dbReference type="EMBL" id="KAK6634981.1"/>
    </source>
</evidence>
<protein>
    <submittedName>
        <fullName evidence="1">Uncharacterized protein</fullName>
    </submittedName>
</protein>
<sequence length="94" mass="10705">MEVCSEPAKEKIEFRDIMRKIWESNTFCSPCDVILLDNDGLGDVGQVEKEEWKRVESFASTQLLNTTPAGHLQATCHMSFPVELTRCRVTCKIL</sequence>
<dbReference type="Proteomes" id="UP001359485">
    <property type="component" value="Unassembled WGS sequence"/>
</dbReference>
<reference evidence="1 2" key="1">
    <citation type="submission" date="2023-09" db="EMBL/GenBank/DDBJ databases">
        <title>Genomes of two closely related lineages of the louse Polyplax serrata with different host specificities.</title>
        <authorList>
            <person name="Martinu J."/>
            <person name="Tarabai H."/>
            <person name="Stefka J."/>
            <person name="Hypsa V."/>
        </authorList>
    </citation>
    <scope>NUCLEOTIDE SEQUENCE [LARGE SCALE GENOMIC DNA]</scope>
    <source>
        <strain evidence="1">98ZLc_SE</strain>
    </source>
</reference>
<dbReference type="EMBL" id="JAWJWF010000003">
    <property type="protein sequence ID" value="KAK6634981.1"/>
    <property type="molecule type" value="Genomic_DNA"/>
</dbReference>
<comment type="caution">
    <text evidence="1">The sequence shown here is derived from an EMBL/GenBank/DDBJ whole genome shotgun (WGS) entry which is preliminary data.</text>
</comment>
<name>A0ABR1B4W9_POLSC</name>
<organism evidence="1 2">
    <name type="scientific">Polyplax serrata</name>
    <name type="common">Common mouse louse</name>
    <dbReference type="NCBI Taxonomy" id="468196"/>
    <lineage>
        <taxon>Eukaryota</taxon>
        <taxon>Metazoa</taxon>
        <taxon>Ecdysozoa</taxon>
        <taxon>Arthropoda</taxon>
        <taxon>Hexapoda</taxon>
        <taxon>Insecta</taxon>
        <taxon>Pterygota</taxon>
        <taxon>Neoptera</taxon>
        <taxon>Paraneoptera</taxon>
        <taxon>Psocodea</taxon>
        <taxon>Troctomorpha</taxon>
        <taxon>Phthiraptera</taxon>
        <taxon>Anoplura</taxon>
        <taxon>Polyplacidae</taxon>
        <taxon>Polyplax</taxon>
    </lineage>
</organism>